<evidence type="ECO:0000313" key="3">
    <source>
        <dbReference type="EMBL" id="HFK96929.1"/>
    </source>
</evidence>
<sequence length="241" mass="26093">METVGWGERSEPQQFRHSRRPHPLSPHGRDNTGFTATWDEGMALALVLVIVAALAVLTVGLALDHAVEMRIAGNRKAAETAFRNAEAGLALAQQRLAQRFASDPVNLQRQRTGTAALPDWDFLFLGAVPYTGRNSRNDLYDEVKVDLGMDHRFKVFARLPEDRTDGAFNELSGDNTRVVLRSVGFGPAGAEQETEIMVEAAAEPSASVSYAQEGGGSMPGYVNMKDRNAVTVTGSPLAAVR</sequence>
<keyword evidence="2" id="KW-0472">Membrane</keyword>
<accession>A0A831ZRJ8</accession>
<keyword evidence="2" id="KW-1133">Transmembrane helix</keyword>
<organism evidence="3">
    <name type="scientific">Desulfacinum infernum</name>
    <dbReference type="NCBI Taxonomy" id="35837"/>
    <lineage>
        <taxon>Bacteria</taxon>
        <taxon>Pseudomonadati</taxon>
        <taxon>Thermodesulfobacteriota</taxon>
        <taxon>Syntrophobacteria</taxon>
        <taxon>Syntrophobacterales</taxon>
        <taxon>Syntrophobacteraceae</taxon>
        <taxon>Desulfacinum</taxon>
    </lineage>
</organism>
<evidence type="ECO:0000256" key="1">
    <source>
        <dbReference type="SAM" id="MobiDB-lite"/>
    </source>
</evidence>
<keyword evidence="2" id="KW-0812">Transmembrane</keyword>
<evidence type="ECO:0000256" key="2">
    <source>
        <dbReference type="SAM" id="Phobius"/>
    </source>
</evidence>
<reference evidence="3" key="1">
    <citation type="journal article" date="2020" name="mSystems">
        <title>Genome- and Community-Level Interaction Insights into Carbon Utilization and Element Cycling Functions of Hydrothermarchaeota in Hydrothermal Sediment.</title>
        <authorList>
            <person name="Zhou Z."/>
            <person name="Liu Y."/>
            <person name="Xu W."/>
            <person name="Pan J."/>
            <person name="Luo Z.H."/>
            <person name="Li M."/>
        </authorList>
    </citation>
    <scope>NUCLEOTIDE SEQUENCE [LARGE SCALE GENOMIC DNA]</scope>
    <source>
        <strain evidence="3">SpSt-456</strain>
    </source>
</reference>
<gene>
    <name evidence="3" type="ORF">ENS06_06335</name>
</gene>
<dbReference type="AlphaFoldDB" id="A0A831ZRJ8"/>
<feature type="transmembrane region" description="Helical" evidence="2">
    <location>
        <begin position="42"/>
        <end position="63"/>
    </location>
</feature>
<evidence type="ECO:0008006" key="4">
    <source>
        <dbReference type="Google" id="ProtNLM"/>
    </source>
</evidence>
<feature type="region of interest" description="Disordered" evidence="1">
    <location>
        <begin position="1"/>
        <end position="32"/>
    </location>
</feature>
<protein>
    <recommendedName>
        <fullName evidence="4">Type 4 fimbrial biogenesis protein PilX N-terminal domain-containing protein</fullName>
    </recommendedName>
</protein>
<name>A0A831ZRJ8_9BACT</name>
<comment type="caution">
    <text evidence="3">The sequence shown here is derived from an EMBL/GenBank/DDBJ whole genome shotgun (WGS) entry which is preliminary data.</text>
</comment>
<proteinExistence type="predicted"/>
<dbReference type="EMBL" id="DSTK01000019">
    <property type="protein sequence ID" value="HFK96929.1"/>
    <property type="molecule type" value="Genomic_DNA"/>
</dbReference>